<organism evidence="3 4">
    <name type="scientific">Streptomyces coryli</name>
    <dbReference type="NCBI Taxonomy" id="1128680"/>
    <lineage>
        <taxon>Bacteria</taxon>
        <taxon>Bacillati</taxon>
        <taxon>Actinomycetota</taxon>
        <taxon>Actinomycetes</taxon>
        <taxon>Kitasatosporales</taxon>
        <taxon>Streptomycetaceae</taxon>
        <taxon>Streptomyces</taxon>
    </lineage>
</organism>
<dbReference type="Gene3D" id="1.10.10.2840">
    <property type="entry name" value="PucR C-terminal helix-turn-helix domain"/>
    <property type="match status" value="1"/>
</dbReference>
<name>A0A6G4UBC7_9ACTN</name>
<gene>
    <name evidence="3" type="ORF">G5C51_32955</name>
</gene>
<keyword evidence="4" id="KW-1185">Reference proteome</keyword>
<feature type="domain" description="PucR C-terminal helix-turn-helix" evidence="1">
    <location>
        <begin position="335"/>
        <end position="392"/>
    </location>
</feature>
<dbReference type="InterPro" id="IPR058663">
    <property type="entry name" value="PucR-like_N"/>
</dbReference>
<dbReference type="Pfam" id="PF25906">
    <property type="entry name" value="PucR-like_N"/>
    <property type="match status" value="1"/>
</dbReference>
<dbReference type="Pfam" id="PF13556">
    <property type="entry name" value="HTH_30"/>
    <property type="match status" value="1"/>
</dbReference>
<reference evidence="3 4" key="1">
    <citation type="submission" date="2020-02" db="EMBL/GenBank/DDBJ databases">
        <title>Whole-genome analyses of novel actinobacteria.</title>
        <authorList>
            <person name="Sahin N."/>
        </authorList>
    </citation>
    <scope>NUCLEOTIDE SEQUENCE [LARGE SCALE GENOMIC DNA]</scope>
    <source>
        <strain evidence="3 4">A7024</strain>
    </source>
</reference>
<dbReference type="InterPro" id="IPR051448">
    <property type="entry name" value="CdaR-like_regulators"/>
</dbReference>
<protein>
    <submittedName>
        <fullName evidence="3">PucR family transcriptional regulator</fullName>
    </submittedName>
</protein>
<evidence type="ECO:0000313" key="3">
    <source>
        <dbReference type="EMBL" id="NGN68688.1"/>
    </source>
</evidence>
<dbReference type="RefSeq" id="WP_165242867.1">
    <property type="nucleotide sequence ID" value="NZ_JAAKZV010000222.1"/>
</dbReference>
<evidence type="ECO:0000259" key="1">
    <source>
        <dbReference type="Pfam" id="PF13556"/>
    </source>
</evidence>
<dbReference type="EMBL" id="JAAKZV010000222">
    <property type="protein sequence ID" value="NGN68688.1"/>
    <property type="molecule type" value="Genomic_DNA"/>
</dbReference>
<sequence>MTIAMRAAETNHPAGQLPPEFAAIMRPELPSLIQEVRAEIRGTIPEYAALHDGPYGKVIQLIVEQALSTFVERVGEPRSSTIQRDKTFQRFGRFEAYEGRGLDTMEAAFRIGARLALHRGKKVARRYNISTTLMIVFADQLFAYVDELVDVAREGYLEAKAEMTGGQDSQRQRLLELILAGPATPRSALAELAERARWEIPDQVALIAYAPGRMPDRAALTPDMLVNFEDPQPYALCPAPIDPTRRAFMDASPDTCRAAVGLPVTLEEAAESLRWARRGLHLAEAGIIDSGPYTHCEEHLVTLWLFADPKLTDALARRQLTFLDDLTPNQRDRMVDTLRAWLDTRGNAVQMAELLHLHPQTVRYRLRNLDKAFGTQLTDPDRRFTIELVLRALQLRSRAAER</sequence>
<dbReference type="AlphaFoldDB" id="A0A6G4UBC7"/>
<comment type="caution">
    <text evidence="3">The sequence shown here is derived from an EMBL/GenBank/DDBJ whole genome shotgun (WGS) entry which is preliminary data.</text>
</comment>
<dbReference type="PANTHER" id="PTHR33744:SF1">
    <property type="entry name" value="DNA-BINDING TRANSCRIPTIONAL ACTIVATOR ADER"/>
    <property type="match status" value="1"/>
</dbReference>
<dbReference type="PANTHER" id="PTHR33744">
    <property type="entry name" value="CARBOHYDRATE DIACID REGULATOR"/>
    <property type="match status" value="1"/>
</dbReference>
<evidence type="ECO:0000313" key="4">
    <source>
        <dbReference type="Proteomes" id="UP000481583"/>
    </source>
</evidence>
<dbReference type="InterPro" id="IPR042070">
    <property type="entry name" value="PucR_C-HTH_sf"/>
</dbReference>
<dbReference type="InterPro" id="IPR025736">
    <property type="entry name" value="PucR_C-HTH_dom"/>
</dbReference>
<feature type="domain" description="PucR-like N-terminal" evidence="2">
    <location>
        <begin position="16"/>
        <end position="179"/>
    </location>
</feature>
<accession>A0A6G4UBC7</accession>
<dbReference type="Proteomes" id="UP000481583">
    <property type="component" value="Unassembled WGS sequence"/>
</dbReference>
<proteinExistence type="predicted"/>
<evidence type="ECO:0000259" key="2">
    <source>
        <dbReference type="Pfam" id="PF25906"/>
    </source>
</evidence>